<accession>A0A382FY16</accession>
<feature type="non-terminal residue" evidence="2">
    <location>
        <position position="36"/>
    </location>
</feature>
<reference evidence="2" key="1">
    <citation type="submission" date="2018-05" db="EMBL/GenBank/DDBJ databases">
        <authorList>
            <person name="Lanie J.A."/>
            <person name="Ng W.-L."/>
            <person name="Kazmierczak K.M."/>
            <person name="Andrzejewski T.M."/>
            <person name="Davidsen T.M."/>
            <person name="Wayne K.J."/>
            <person name="Tettelin H."/>
            <person name="Glass J.I."/>
            <person name="Rusch D."/>
            <person name="Podicherti R."/>
            <person name="Tsui H.-C.T."/>
            <person name="Winkler M.E."/>
        </authorList>
    </citation>
    <scope>NUCLEOTIDE SEQUENCE</scope>
</reference>
<gene>
    <name evidence="2" type="ORF">METZ01_LOCUS220027</name>
</gene>
<proteinExistence type="predicted"/>
<keyword evidence="1" id="KW-0472">Membrane</keyword>
<protein>
    <submittedName>
        <fullName evidence="2">Uncharacterized protein</fullName>
    </submittedName>
</protein>
<dbReference type="EMBL" id="UINC01052161">
    <property type="protein sequence ID" value="SVB67173.1"/>
    <property type="molecule type" value="Genomic_DNA"/>
</dbReference>
<name>A0A382FY16_9ZZZZ</name>
<feature type="non-terminal residue" evidence="2">
    <location>
        <position position="1"/>
    </location>
</feature>
<evidence type="ECO:0000256" key="1">
    <source>
        <dbReference type="SAM" id="Phobius"/>
    </source>
</evidence>
<dbReference type="AlphaFoldDB" id="A0A382FY16"/>
<feature type="transmembrane region" description="Helical" evidence="1">
    <location>
        <begin position="12"/>
        <end position="35"/>
    </location>
</feature>
<keyword evidence="1" id="KW-0812">Transmembrane</keyword>
<evidence type="ECO:0000313" key="2">
    <source>
        <dbReference type="EMBL" id="SVB67173.1"/>
    </source>
</evidence>
<organism evidence="2">
    <name type="scientific">marine metagenome</name>
    <dbReference type="NCBI Taxonomy" id="408172"/>
    <lineage>
        <taxon>unclassified sequences</taxon>
        <taxon>metagenomes</taxon>
        <taxon>ecological metagenomes</taxon>
    </lineage>
</organism>
<sequence length="36" mass="4077">MKDQLSLMESGVNLLINGMSVVFFFLLILILSTYLL</sequence>
<keyword evidence="1" id="KW-1133">Transmembrane helix</keyword>